<feature type="compositionally biased region" description="Polar residues" evidence="2">
    <location>
        <begin position="791"/>
        <end position="811"/>
    </location>
</feature>
<evidence type="ECO:0000256" key="1">
    <source>
        <dbReference type="SAM" id="Coils"/>
    </source>
</evidence>
<feature type="region of interest" description="Disordered" evidence="2">
    <location>
        <begin position="770"/>
        <end position="870"/>
    </location>
</feature>
<dbReference type="HOGENOM" id="CLU_363310_0_0_1"/>
<keyword evidence="1" id="KW-0175">Coiled coil</keyword>
<dbReference type="OrthoDB" id="2804750at2759"/>
<feature type="compositionally biased region" description="Basic and acidic residues" evidence="2">
    <location>
        <begin position="495"/>
        <end position="509"/>
    </location>
</feature>
<keyword evidence="4" id="KW-1185">Reference proteome</keyword>
<protein>
    <submittedName>
        <fullName evidence="3">Uncharacterized protein</fullName>
    </submittedName>
</protein>
<evidence type="ECO:0000256" key="2">
    <source>
        <dbReference type="SAM" id="MobiDB-lite"/>
    </source>
</evidence>
<feature type="compositionally biased region" description="Polar residues" evidence="2">
    <location>
        <begin position="23"/>
        <end position="35"/>
    </location>
</feature>
<feature type="region of interest" description="Disordered" evidence="2">
    <location>
        <begin position="661"/>
        <end position="689"/>
    </location>
</feature>
<dbReference type="AlphaFoldDB" id="V2Y0L4"/>
<dbReference type="Proteomes" id="UP000017559">
    <property type="component" value="Unassembled WGS sequence"/>
</dbReference>
<feature type="compositionally biased region" description="Polar residues" evidence="2">
    <location>
        <begin position="662"/>
        <end position="673"/>
    </location>
</feature>
<feature type="compositionally biased region" description="Polar residues" evidence="2">
    <location>
        <begin position="76"/>
        <end position="92"/>
    </location>
</feature>
<accession>V2Y0L4</accession>
<dbReference type="EMBL" id="AWSO01000002">
    <property type="protein sequence ID" value="ESK98310.1"/>
    <property type="molecule type" value="Genomic_DNA"/>
</dbReference>
<feature type="compositionally biased region" description="Polar residues" evidence="2">
    <location>
        <begin position="299"/>
        <end position="350"/>
    </location>
</feature>
<comment type="caution">
    <text evidence="3">The sequence shown here is derived from an EMBL/GenBank/DDBJ whole genome shotgun (WGS) entry which is preliminary data.</text>
</comment>
<sequence>MSGAPPPQPNTKTHHFTDFLRGPSSSRHPNTSTVQFPDDPHVHSDTGPSEDATTSPSKRRSTRIPLFGRSRKKSTFSETTTDSRASEAQQGGPSEAQPGRASTATNTSRPFLNEHPLHARASLSQQSLTLPPHQPTEHHSFGSKIVAHFTPSKTRGLLTPRKSRKSKSSSPSKPEDVPGYTSDTLSPPVHDIRSGSTDSISSREDLRDPIGGLQSGLVTPTQPTITVSRPPLDAYEDLSEYEDLFTKPRQKAKSKPTPIQVPAPERHKLSVENSFPLSSPPPATEADAGPSSVAFDSSLCDTPTSTQLSSLDISVPSQITAVLSTNESPSGRKSPTIRDQNVPDNTSGSPPSRKRLDSNLRAQAGAGTEKYSAAEESDAMSVTSPPFSGSPHSAQRRSINALLQDQKAVSGLPYKPKERSHVSTLARSRPPMIPLPATPSTSAKVTTLPRQRARAQTVVASTSKVARNEVSLKRHSSASSKLLLSSSTHSQEVSGKSEAEIPAEPKDNNRNSNSSTSSSSTPTLTKSHFPQLQPTNVDVDNASVEELRAALRHNNARFKELASHLIRMMDMHSQEKALMEKRISTLEREIARKDKEIKGWTWLVKNPRGSESVGPLLDTERASATPDISDDSSARSSRLVTPTNSIRMPVYVASEDSGAESYATSGAESSSRLGFSGAESDPTSRPKRSMRKLKLVENFHKSNQTPQPHTIRKAEGHALETILGSSNILRLNKHSSAASVYSTSSSGSSPFSSPTSMSFAAAGLTAIPETVQPAAQGHKDKKERERKVSATRLSSPQPSKPSSTAASTRLTPSEAYAMNLKKDRPPSIAQVLDNGGNTSATKNIMEESFGGRSRALLGLVPSKTNAKPSR</sequence>
<feature type="region of interest" description="Disordered" evidence="2">
    <location>
        <begin position="415"/>
        <end position="536"/>
    </location>
</feature>
<feature type="compositionally biased region" description="Low complexity" evidence="2">
    <location>
        <begin position="510"/>
        <end position="527"/>
    </location>
</feature>
<feature type="compositionally biased region" description="Polar residues" evidence="2">
    <location>
        <begin position="100"/>
        <end position="110"/>
    </location>
</feature>
<feature type="compositionally biased region" description="Low complexity" evidence="2">
    <location>
        <begin position="477"/>
        <end position="490"/>
    </location>
</feature>
<gene>
    <name evidence="3" type="ORF">Moror_60</name>
</gene>
<reference evidence="3 4" key="1">
    <citation type="journal article" date="2014" name="BMC Genomics">
        <title>Genome and secretome analysis of the hemibiotrophic fungal pathogen, Moniliophthora roreri, which causes frosty pod rot disease of cacao: mechanisms of the biotrophic and necrotrophic phases.</title>
        <authorList>
            <person name="Meinhardt L.W."/>
            <person name="Costa G.G.L."/>
            <person name="Thomazella D.P.T."/>
            <person name="Teixeira P.J.P.L."/>
            <person name="Carazzolle M.F."/>
            <person name="Schuster S.C."/>
            <person name="Carlson J.E."/>
            <person name="Guiltinan M.J."/>
            <person name="Mieczkowski P."/>
            <person name="Farmer A."/>
            <person name="Ramaraj T."/>
            <person name="Crozier J."/>
            <person name="Davis R.E."/>
            <person name="Shao J."/>
            <person name="Melnick R.L."/>
            <person name="Pereira G.A.G."/>
            <person name="Bailey B.A."/>
        </authorList>
    </citation>
    <scope>NUCLEOTIDE SEQUENCE [LARGE SCALE GENOMIC DNA]</scope>
    <source>
        <strain evidence="3 4">MCA 2997</strain>
    </source>
</reference>
<proteinExistence type="predicted"/>
<feature type="compositionally biased region" description="Polar residues" evidence="2">
    <location>
        <begin position="380"/>
        <end position="400"/>
    </location>
</feature>
<feature type="compositionally biased region" description="Polar residues" evidence="2">
    <location>
        <begin position="216"/>
        <end position="227"/>
    </location>
</feature>
<evidence type="ECO:0000313" key="3">
    <source>
        <dbReference type="EMBL" id="ESK98310.1"/>
    </source>
</evidence>
<feature type="region of interest" description="Disordered" evidence="2">
    <location>
        <begin position="1"/>
        <end position="400"/>
    </location>
</feature>
<evidence type="ECO:0000313" key="4">
    <source>
        <dbReference type="Proteomes" id="UP000017559"/>
    </source>
</evidence>
<feature type="compositionally biased region" description="Acidic residues" evidence="2">
    <location>
        <begin position="234"/>
        <end position="243"/>
    </location>
</feature>
<dbReference type="KEGG" id="mrr:Moror_60"/>
<feature type="compositionally biased region" description="Polar residues" evidence="2">
    <location>
        <begin position="438"/>
        <end position="449"/>
    </location>
</feature>
<feature type="region of interest" description="Disordered" evidence="2">
    <location>
        <begin position="611"/>
        <end position="639"/>
    </location>
</feature>
<name>V2Y0L4_MONRO</name>
<organism evidence="3 4">
    <name type="scientific">Moniliophthora roreri (strain MCA 2997)</name>
    <name type="common">Cocoa frosty pod rot fungus</name>
    <name type="synonym">Crinipellis roreri</name>
    <dbReference type="NCBI Taxonomy" id="1381753"/>
    <lineage>
        <taxon>Eukaryota</taxon>
        <taxon>Fungi</taxon>
        <taxon>Dikarya</taxon>
        <taxon>Basidiomycota</taxon>
        <taxon>Agaricomycotina</taxon>
        <taxon>Agaricomycetes</taxon>
        <taxon>Agaricomycetidae</taxon>
        <taxon>Agaricales</taxon>
        <taxon>Marasmiineae</taxon>
        <taxon>Marasmiaceae</taxon>
        <taxon>Moniliophthora</taxon>
    </lineage>
</organism>
<feature type="compositionally biased region" description="Basic and acidic residues" evidence="2">
    <location>
        <begin position="777"/>
        <end position="788"/>
    </location>
</feature>
<feature type="coiled-coil region" evidence="1">
    <location>
        <begin position="569"/>
        <end position="596"/>
    </location>
</feature>